<evidence type="ECO:0000259" key="2">
    <source>
        <dbReference type="Pfam" id="PF04909"/>
    </source>
</evidence>
<dbReference type="InterPro" id="IPR006680">
    <property type="entry name" value="Amidohydro-rel"/>
</dbReference>
<dbReference type="SUPFAM" id="SSF51556">
    <property type="entry name" value="Metallo-dependent hydrolases"/>
    <property type="match status" value="1"/>
</dbReference>
<dbReference type="EMBL" id="CAEZSU010000082">
    <property type="protein sequence ID" value="CAB4551231.1"/>
    <property type="molecule type" value="Genomic_DNA"/>
</dbReference>
<dbReference type="GO" id="GO:0005737">
    <property type="term" value="C:cytoplasm"/>
    <property type="evidence" value="ECO:0007669"/>
    <property type="project" value="TreeGrafter"/>
</dbReference>
<proteinExistence type="predicted"/>
<gene>
    <name evidence="3" type="ORF">UFOPK1495_00884</name>
</gene>
<evidence type="ECO:0000313" key="3">
    <source>
        <dbReference type="EMBL" id="CAB4551231.1"/>
    </source>
</evidence>
<sequence length="387" mass="43636">MTDLFDTYKVIDVDTHLTEPPDTWTRSFPASLHDKVPHIERVDGVDQWMVSGERIGAPGYYSMAGFDGIMPISTPKTFDDIHPAMFDAKARLAFLDEEGVDAQILYPNVGGFGNGYFLRLGDRELVAQCVRAYNDFLTDWCSADPARLIPISAVPFWDLDLAISEIERCLDMGHKAINFCNQPQDYGQPPLASKHWDPIWKTVQDAGVPVSFHVGGGSMGTLFEDTANMGWMTNFAKVSSMIFMDNMRCMADLIFGGMCHRFPELKFVSVESGVGWLPGALETFDWQWNNGGVRDEHPEYELTPSEYFRRQLYGCFWFEQHSALAAIDVLPDNIMFETDYPHPTCMHPGPRTAATRPREYAQELLGGLPEDVIRKVLYETAAKVYGI</sequence>
<evidence type="ECO:0000256" key="1">
    <source>
        <dbReference type="ARBA" id="ARBA00023239"/>
    </source>
</evidence>
<dbReference type="PANTHER" id="PTHR21240">
    <property type="entry name" value="2-AMINO-3-CARBOXYLMUCONATE-6-SEMIALDEHYDE DECARBOXYLASE"/>
    <property type="match status" value="1"/>
</dbReference>
<dbReference type="GO" id="GO:0019748">
    <property type="term" value="P:secondary metabolic process"/>
    <property type="evidence" value="ECO:0007669"/>
    <property type="project" value="TreeGrafter"/>
</dbReference>
<dbReference type="GO" id="GO:0016831">
    <property type="term" value="F:carboxy-lyase activity"/>
    <property type="evidence" value="ECO:0007669"/>
    <property type="project" value="InterPro"/>
</dbReference>
<dbReference type="GO" id="GO:0016787">
    <property type="term" value="F:hydrolase activity"/>
    <property type="evidence" value="ECO:0007669"/>
    <property type="project" value="InterPro"/>
</dbReference>
<feature type="domain" description="Amidohydrolase-related" evidence="2">
    <location>
        <begin position="11"/>
        <end position="387"/>
    </location>
</feature>
<protein>
    <submittedName>
        <fullName evidence="3">Unannotated protein</fullName>
    </submittedName>
</protein>
<dbReference type="AlphaFoldDB" id="A0A6J6CIK0"/>
<dbReference type="InterPro" id="IPR032466">
    <property type="entry name" value="Metal_Hydrolase"/>
</dbReference>
<keyword evidence="1" id="KW-0456">Lyase</keyword>
<dbReference type="Pfam" id="PF04909">
    <property type="entry name" value="Amidohydro_2"/>
    <property type="match status" value="1"/>
</dbReference>
<dbReference type="PANTHER" id="PTHR21240:SF28">
    <property type="entry name" value="ISO-OROTATE DECARBOXYLASE (EUROFUNG)"/>
    <property type="match status" value="1"/>
</dbReference>
<dbReference type="Gene3D" id="3.20.20.140">
    <property type="entry name" value="Metal-dependent hydrolases"/>
    <property type="match status" value="1"/>
</dbReference>
<accession>A0A6J6CIK0</accession>
<dbReference type="InterPro" id="IPR032465">
    <property type="entry name" value="ACMSD"/>
</dbReference>
<organism evidence="3">
    <name type="scientific">freshwater metagenome</name>
    <dbReference type="NCBI Taxonomy" id="449393"/>
    <lineage>
        <taxon>unclassified sequences</taxon>
        <taxon>metagenomes</taxon>
        <taxon>ecological metagenomes</taxon>
    </lineage>
</organism>
<name>A0A6J6CIK0_9ZZZZ</name>
<reference evidence="3" key="1">
    <citation type="submission" date="2020-05" db="EMBL/GenBank/DDBJ databases">
        <authorList>
            <person name="Chiriac C."/>
            <person name="Salcher M."/>
            <person name="Ghai R."/>
            <person name="Kavagutti S V."/>
        </authorList>
    </citation>
    <scope>NUCLEOTIDE SEQUENCE</scope>
</reference>